<dbReference type="Pfam" id="PF03358">
    <property type="entry name" value="FMN_red"/>
    <property type="match status" value="1"/>
</dbReference>
<gene>
    <name evidence="2" type="ORF">C8E87_4736</name>
</gene>
<evidence type="ECO:0000313" key="2">
    <source>
        <dbReference type="EMBL" id="TDO41010.1"/>
    </source>
</evidence>
<dbReference type="AlphaFoldDB" id="A0A4R6JW70"/>
<keyword evidence="3" id="KW-1185">Reference proteome</keyword>
<dbReference type="InterPro" id="IPR050712">
    <property type="entry name" value="NAD(P)H-dep_reductase"/>
</dbReference>
<dbReference type="PANTHER" id="PTHR30543">
    <property type="entry name" value="CHROMATE REDUCTASE"/>
    <property type="match status" value="1"/>
</dbReference>
<dbReference type="RefSeq" id="WP_133875105.1">
    <property type="nucleotide sequence ID" value="NZ_BOMD01000015.1"/>
</dbReference>
<dbReference type="EMBL" id="SNWR01000001">
    <property type="protein sequence ID" value="TDO41010.1"/>
    <property type="molecule type" value="Genomic_DNA"/>
</dbReference>
<reference evidence="2 3" key="1">
    <citation type="submission" date="2019-03" db="EMBL/GenBank/DDBJ databases">
        <title>Sequencing the genomes of 1000 actinobacteria strains.</title>
        <authorList>
            <person name="Klenk H.-P."/>
        </authorList>
    </citation>
    <scope>NUCLEOTIDE SEQUENCE [LARGE SCALE GENOMIC DNA]</scope>
    <source>
        <strain evidence="2 3">DSM 43805</strain>
    </source>
</reference>
<evidence type="ECO:0000313" key="3">
    <source>
        <dbReference type="Proteomes" id="UP000294901"/>
    </source>
</evidence>
<sequence length="208" mass="22379">MTRILLISGSTREDSLQTAALRTAARFAPDDINAGLFEGLLGVPAFVPGDPNPHDTVVLLRHQVRIADAVLISTPEYAGTVPGSLKNLLDWLIEDNLLDGKPVAWLSVSGEGEDHGARTTLETVFSHTNAKVLRAACIRVPIDPGTIDGSGLITDARLHQALQDALQALVRVLNMSDAPPRPAWQHYSSVFPVIERRDSAGLPDWQAG</sequence>
<feature type="domain" description="NADPH-dependent FMN reductase-like" evidence="1">
    <location>
        <begin position="2"/>
        <end position="135"/>
    </location>
</feature>
<dbReference type="GO" id="GO:0005829">
    <property type="term" value="C:cytosol"/>
    <property type="evidence" value="ECO:0007669"/>
    <property type="project" value="TreeGrafter"/>
</dbReference>
<dbReference type="GO" id="GO:0016491">
    <property type="term" value="F:oxidoreductase activity"/>
    <property type="evidence" value="ECO:0007669"/>
    <property type="project" value="InterPro"/>
</dbReference>
<name>A0A4R6JW70_9ACTN</name>
<dbReference type="OrthoDB" id="9812295at2"/>
<comment type="caution">
    <text evidence="2">The sequence shown here is derived from an EMBL/GenBank/DDBJ whole genome shotgun (WGS) entry which is preliminary data.</text>
</comment>
<dbReference type="GO" id="GO:0010181">
    <property type="term" value="F:FMN binding"/>
    <property type="evidence" value="ECO:0007669"/>
    <property type="project" value="TreeGrafter"/>
</dbReference>
<dbReference type="PANTHER" id="PTHR30543:SF21">
    <property type="entry name" value="NAD(P)H-DEPENDENT FMN REDUCTASE LOT6"/>
    <property type="match status" value="1"/>
</dbReference>
<dbReference type="InterPro" id="IPR029039">
    <property type="entry name" value="Flavoprotein-like_sf"/>
</dbReference>
<evidence type="ECO:0000259" key="1">
    <source>
        <dbReference type="Pfam" id="PF03358"/>
    </source>
</evidence>
<dbReference type="SUPFAM" id="SSF52218">
    <property type="entry name" value="Flavoproteins"/>
    <property type="match status" value="1"/>
</dbReference>
<proteinExistence type="predicted"/>
<dbReference type="Gene3D" id="3.40.50.360">
    <property type="match status" value="1"/>
</dbReference>
<protein>
    <submittedName>
        <fullName evidence="2">NAD(P)H-dependent FMN reductase</fullName>
    </submittedName>
</protein>
<organism evidence="2 3">
    <name type="scientific">Paractinoplanes brasiliensis</name>
    <dbReference type="NCBI Taxonomy" id="52695"/>
    <lineage>
        <taxon>Bacteria</taxon>
        <taxon>Bacillati</taxon>
        <taxon>Actinomycetota</taxon>
        <taxon>Actinomycetes</taxon>
        <taxon>Micromonosporales</taxon>
        <taxon>Micromonosporaceae</taxon>
        <taxon>Paractinoplanes</taxon>
    </lineage>
</organism>
<accession>A0A4R6JW70</accession>
<dbReference type="Proteomes" id="UP000294901">
    <property type="component" value="Unassembled WGS sequence"/>
</dbReference>
<dbReference type="InterPro" id="IPR005025">
    <property type="entry name" value="FMN_Rdtase-like_dom"/>
</dbReference>